<proteinExistence type="predicted"/>
<dbReference type="Proteomes" id="UP001066276">
    <property type="component" value="Chromosome 4_2"/>
</dbReference>
<reference evidence="1" key="1">
    <citation type="journal article" date="2022" name="bioRxiv">
        <title>Sequencing and chromosome-scale assembly of the giantPleurodeles waltlgenome.</title>
        <authorList>
            <person name="Brown T."/>
            <person name="Elewa A."/>
            <person name="Iarovenko S."/>
            <person name="Subramanian E."/>
            <person name="Araus A.J."/>
            <person name="Petzold A."/>
            <person name="Susuki M."/>
            <person name="Suzuki K.-i.T."/>
            <person name="Hayashi T."/>
            <person name="Toyoda A."/>
            <person name="Oliveira C."/>
            <person name="Osipova E."/>
            <person name="Leigh N.D."/>
            <person name="Simon A."/>
            <person name="Yun M.H."/>
        </authorList>
    </citation>
    <scope>NUCLEOTIDE SEQUENCE</scope>
    <source>
        <strain evidence="1">20211129_DDA</strain>
        <tissue evidence="1">Liver</tissue>
    </source>
</reference>
<dbReference type="EMBL" id="JANPWB010000008">
    <property type="protein sequence ID" value="KAJ1165343.1"/>
    <property type="molecule type" value="Genomic_DNA"/>
</dbReference>
<evidence type="ECO:0000313" key="1">
    <source>
        <dbReference type="EMBL" id="KAJ1165343.1"/>
    </source>
</evidence>
<sequence length="183" mass="19879">MPGSTVVAKDKKPLKCREKAPNAALTTELGNQALKCLTRCGTAAEAPLPNIDNFFCQRKGTSRQENTRLREYSGRKTHPGARQENKIAHYHMKYQDIWYLSRVSADQRASCYLLLPRLRTPESSQTVSRGRAGSRAQGGELSLALPACLCCARGGAGADAASGLRVLTAPGDLALVCLKHHME</sequence>
<organism evidence="1 2">
    <name type="scientific">Pleurodeles waltl</name>
    <name type="common">Iberian ribbed newt</name>
    <dbReference type="NCBI Taxonomy" id="8319"/>
    <lineage>
        <taxon>Eukaryota</taxon>
        <taxon>Metazoa</taxon>
        <taxon>Chordata</taxon>
        <taxon>Craniata</taxon>
        <taxon>Vertebrata</taxon>
        <taxon>Euteleostomi</taxon>
        <taxon>Amphibia</taxon>
        <taxon>Batrachia</taxon>
        <taxon>Caudata</taxon>
        <taxon>Salamandroidea</taxon>
        <taxon>Salamandridae</taxon>
        <taxon>Pleurodelinae</taxon>
        <taxon>Pleurodeles</taxon>
    </lineage>
</organism>
<name>A0AAV7SML2_PLEWA</name>
<evidence type="ECO:0000313" key="2">
    <source>
        <dbReference type="Proteomes" id="UP001066276"/>
    </source>
</evidence>
<dbReference type="AlphaFoldDB" id="A0AAV7SML2"/>
<protein>
    <submittedName>
        <fullName evidence="1">Uncharacterized protein</fullName>
    </submittedName>
</protein>
<keyword evidence="2" id="KW-1185">Reference proteome</keyword>
<comment type="caution">
    <text evidence="1">The sequence shown here is derived from an EMBL/GenBank/DDBJ whole genome shotgun (WGS) entry which is preliminary data.</text>
</comment>
<accession>A0AAV7SML2</accession>
<gene>
    <name evidence="1" type="ORF">NDU88_005771</name>
</gene>